<keyword evidence="5" id="KW-1185">Reference proteome</keyword>
<feature type="domain" description="NADPH-dependent FMN reductase-like" evidence="3">
    <location>
        <begin position="1"/>
        <end position="109"/>
    </location>
</feature>
<dbReference type="OrthoDB" id="5410524at2"/>
<dbReference type="InterPro" id="IPR005025">
    <property type="entry name" value="FMN_Rdtase-like_dom"/>
</dbReference>
<evidence type="ECO:0000256" key="2">
    <source>
        <dbReference type="ARBA" id="ARBA00022643"/>
    </source>
</evidence>
<dbReference type="Gene3D" id="3.40.50.360">
    <property type="match status" value="2"/>
</dbReference>
<gene>
    <name evidence="4" type="ORF">SAMN02745170_02226</name>
</gene>
<sequence>MKITVLHGSPKGEISVTMQYIRFLQQQFPEHTFTVWQIAQQSRLIEQDEARFKDILRNVAEADGILWSFPLYYYLVPAQYKRFIELIRERQAEEYFQGKYTAVLTTSIHFFDHTAHNYMHAIADDLAMKYCGGYSAAMQDLLQTAGQQRLTLFARNFFAAIDNAQATAQAYLPLDPVTHVYAPVLSQPPLDPQGRKILLLHDALPSETNLTNMLTAYTTSYSQKPDVINLRDLSITGGCLGCIRCAYDNTCVYGNKDDFITFFNTKVKPADIIIMAGAIHDRYLSSRWKTFFDRSFFNNHVPALKGKQLGFIVSGPLAQLANLRQILEAYAELQEANLNGIVTDESDSAASIDTLLYQLAKAGVEHSLQNYLQPPTFLSVGGHKIFRDAIWGELRFPFIADHQYYKQNGRYDFPRRQYASRLFAALLSVAAKLPFIRRQLYSEQIKEHMIKPFQKIFQ</sequence>
<dbReference type="GO" id="GO:0016491">
    <property type="term" value="F:oxidoreductase activity"/>
    <property type="evidence" value="ECO:0007669"/>
    <property type="project" value="InterPro"/>
</dbReference>
<protein>
    <submittedName>
        <fullName evidence="4">NADPH-dependent FMN reductase</fullName>
    </submittedName>
</protein>
<dbReference type="Proteomes" id="UP000322917">
    <property type="component" value="Unassembled WGS sequence"/>
</dbReference>
<dbReference type="SUPFAM" id="SSF52218">
    <property type="entry name" value="Flavoproteins"/>
    <property type="match status" value="2"/>
</dbReference>
<evidence type="ECO:0000313" key="5">
    <source>
        <dbReference type="Proteomes" id="UP000322917"/>
    </source>
</evidence>
<dbReference type="InterPro" id="IPR029039">
    <property type="entry name" value="Flavoprotein-like_sf"/>
</dbReference>
<reference evidence="4 5" key="1">
    <citation type="submission" date="2016-11" db="EMBL/GenBank/DDBJ databases">
        <authorList>
            <person name="Varghese N."/>
            <person name="Submissions S."/>
        </authorList>
    </citation>
    <scope>NUCLEOTIDE SEQUENCE [LARGE SCALE GENOMIC DNA]</scope>
    <source>
        <strain evidence="4 5">DSM 15287</strain>
    </source>
</reference>
<keyword evidence="1" id="KW-0285">Flavoprotein</keyword>
<name>A0A1M6I903_9FIRM</name>
<keyword evidence="2" id="KW-0288">FMN</keyword>
<dbReference type="EMBL" id="FQZD01000016">
    <property type="protein sequence ID" value="SHJ30818.1"/>
    <property type="molecule type" value="Genomic_DNA"/>
</dbReference>
<dbReference type="PANTHER" id="PTHR43278">
    <property type="entry name" value="NAD(P)H-DEPENDENT FMN-CONTAINING OXIDOREDUCTASE YWQN-RELATED"/>
    <property type="match status" value="1"/>
</dbReference>
<dbReference type="InterPro" id="IPR051796">
    <property type="entry name" value="ISF_SsuE-like"/>
</dbReference>
<dbReference type="RefSeq" id="WP_149734971.1">
    <property type="nucleotide sequence ID" value="NZ_FQZD01000016.1"/>
</dbReference>
<evidence type="ECO:0000313" key="4">
    <source>
        <dbReference type="EMBL" id="SHJ30818.1"/>
    </source>
</evidence>
<accession>A0A1M6I903</accession>
<feature type="domain" description="NADPH-dependent FMN reductase-like" evidence="3">
    <location>
        <begin position="222"/>
        <end position="328"/>
    </location>
</feature>
<evidence type="ECO:0000256" key="1">
    <source>
        <dbReference type="ARBA" id="ARBA00022630"/>
    </source>
</evidence>
<dbReference type="AlphaFoldDB" id="A0A1M6I903"/>
<organism evidence="4 5">
    <name type="scientific">Propionispora hippei DSM 15287</name>
    <dbReference type="NCBI Taxonomy" id="1123003"/>
    <lineage>
        <taxon>Bacteria</taxon>
        <taxon>Bacillati</taxon>
        <taxon>Bacillota</taxon>
        <taxon>Negativicutes</taxon>
        <taxon>Selenomonadales</taxon>
        <taxon>Sporomusaceae</taxon>
        <taxon>Propionispora</taxon>
    </lineage>
</organism>
<evidence type="ECO:0000259" key="3">
    <source>
        <dbReference type="Pfam" id="PF03358"/>
    </source>
</evidence>
<dbReference type="Pfam" id="PF03358">
    <property type="entry name" value="FMN_red"/>
    <property type="match status" value="2"/>
</dbReference>
<proteinExistence type="predicted"/>
<dbReference type="PANTHER" id="PTHR43278:SF4">
    <property type="entry name" value="NAD(P)H-DEPENDENT FMN-CONTAINING OXIDOREDUCTASE YWQN-RELATED"/>
    <property type="match status" value="1"/>
</dbReference>